<feature type="domain" description="YCII-related" evidence="2">
    <location>
        <begin position="17"/>
        <end position="94"/>
    </location>
</feature>
<organism evidence="3 4">
    <name type="scientific">Polaromonas jejuensis</name>
    <dbReference type="NCBI Taxonomy" id="457502"/>
    <lineage>
        <taxon>Bacteria</taxon>
        <taxon>Pseudomonadati</taxon>
        <taxon>Pseudomonadota</taxon>
        <taxon>Betaproteobacteria</taxon>
        <taxon>Burkholderiales</taxon>
        <taxon>Comamonadaceae</taxon>
        <taxon>Polaromonas</taxon>
    </lineage>
</organism>
<evidence type="ECO:0000313" key="3">
    <source>
        <dbReference type="EMBL" id="MFC5523238.1"/>
    </source>
</evidence>
<evidence type="ECO:0000259" key="2">
    <source>
        <dbReference type="Pfam" id="PF03795"/>
    </source>
</evidence>
<gene>
    <name evidence="3" type="ORF">ACFPP7_20320</name>
</gene>
<dbReference type="PANTHER" id="PTHR35174">
    <property type="entry name" value="BLL7171 PROTEIN-RELATED"/>
    <property type="match status" value="1"/>
</dbReference>
<keyword evidence="4" id="KW-1185">Reference proteome</keyword>
<dbReference type="Gene3D" id="3.30.70.1060">
    <property type="entry name" value="Dimeric alpha+beta barrel"/>
    <property type="match status" value="1"/>
</dbReference>
<dbReference type="Proteomes" id="UP001596084">
    <property type="component" value="Unassembled WGS sequence"/>
</dbReference>
<dbReference type="PANTHER" id="PTHR35174:SF4">
    <property type="entry name" value="BLL7163 PROTEIN"/>
    <property type="match status" value="1"/>
</dbReference>
<evidence type="ECO:0000256" key="1">
    <source>
        <dbReference type="ARBA" id="ARBA00007689"/>
    </source>
</evidence>
<accession>A0ABW0QF70</accession>
<comment type="similarity">
    <text evidence="1">Belongs to the YciI family.</text>
</comment>
<dbReference type="InterPro" id="IPR005545">
    <property type="entry name" value="YCII"/>
</dbReference>
<evidence type="ECO:0000313" key="4">
    <source>
        <dbReference type="Proteomes" id="UP001596084"/>
    </source>
</evidence>
<dbReference type="Pfam" id="PF03795">
    <property type="entry name" value="YCII"/>
    <property type="match status" value="1"/>
</dbReference>
<reference evidence="4" key="1">
    <citation type="journal article" date="2019" name="Int. J. Syst. Evol. Microbiol.">
        <title>The Global Catalogue of Microorganisms (GCM) 10K type strain sequencing project: providing services to taxonomists for standard genome sequencing and annotation.</title>
        <authorList>
            <consortium name="The Broad Institute Genomics Platform"/>
            <consortium name="The Broad Institute Genome Sequencing Center for Infectious Disease"/>
            <person name="Wu L."/>
            <person name="Ma J."/>
        </authorList>
    </citation>
    <scope>NUCLEOTIDE SEQUENCE [LARGE SCALE GENOMIC DNA]</scope>
    <source>
        <strain evidence="4">CGMCC 4.7277</strain>
    </source>
</reference>
<proteinExistence type="inferred from homology"/>
<dbReference type="SUPFAM" id="SSF54909">
    <property type="entry name" value="Dimeric alpha+beta barrel"/>
    <property type="match status" value="1"/>
</dbReference>
<dbReference type="InterPro" id="IPR011008">
    <property type="entry name" value="Dimeric_a/b-barrel"/>
</dbReference>
<comment type="caution">
    <text evidence="3">The sequence shown here is derived from an EMBL/GenBank/DDBJ whole genome shotgun (WGS) entry which is preliminary data.</text>
</comment>
<dbReference type="RefSeq" id="WP_084389511.1">
    <property type="nucleotide sequence ID" value="NZ_JBHSMX010000064.1"/>
</dbReference>
<sequence>MRFMLLMIPGGYESAAPGALPSAEEVAPMMAYNEALQKAGVLISLEGLHPPSMGARISFAGGKAQVRQGPFPEVKNVLGGFWIIDVKSNSAARTAGACTAATPCRAFPGSQAHHRKPMEIQGIAATMTVPMNSATM</sequence>
<dbReference type="EMBL" id="JBHSMX010000064">
    <property type="protein sequence ID" value="MFC5523238.1"/>
    <property type="molecule type" value="Genomic_DNA"/>
</dbReference>
<name>A0ABW0QF70_9BURK</name>
<protein>
    <submittedName>
        <fullName evidence="3">YciI family protein</fullName>
    </submittedName>
</protein>